<dbReference type="VEuPathDB" id="FungiDB:SCHCODRAFT_01298030"/>
<evidence type="ECO:0000256" key="1">
    <source>
        <dbReference type="SAM" id="MobiDB-lite"/>
    </source>
</evidence>
<dbReference type="GeneID" id="9596471"/>
<keyword evidence="3" id="KW-1185">Reference proteome</keyword>
<reference evidence="2 3" key="1">
    <citation type="journal article" date="2010" name="Nat. Biotechnol.">
        <title>Genome sequence of the model mushroom Schizophyllum commune.</title>
        <authorList>
            <person name="Ohm R.A."/>
            <person name="de Jong J.F."/>
            <person name="Lugones L.G."/>
            <person name="Aerts A."/>
            <person name="Kothe E."/>
            <person name="Stajich J.E."/>
            <person name="de Vries R.P."/>
            <person name="Record E."/>
            <person name="Levasseur A."/>
            <person name="Baker S.E."/>
            <person name="Bartholomew K.A."/>
            <person name="Coutinho P.M."/>
            <person name="Erdmann S."/>
            <person name="Fowler T.J."/>
            <person name="Gathman A.C."/>
            <person name="Lombard V."/>
            <person name="Henrissat B."/>
            <person name="Knabe N."/>
            <person name="Kuees U."/>
            <person name="Lilly W.W."/>
            <person name="Lindquist E."/>
            <person name="Lucas S."/>
            <person name="Magnuson J.K."/>
            <person name="Piumi F."/>
            <person name="Raudaskoski M."/>
            <person name="Salamov A."/>
            <person name="Schmutz J."/>
            <person name="Schwarze F.W.M.R."/>
            <person name="vanKuyk P.A."/>
            <person name="Horton J.S."/>
            <person name="Grigoriev I.V."/>
            <person name="Woesten H.A.B."/>
        </authorList>
    </citation>
    <scope>NUCLEOTIDE SEQUENCE [LARGE SCALE GENOMIC DNA]</scope>
    <source>
        <strain evidence="3">H4-8 / FGSC 9210</strain>
    </source>
</reference>
<organism evidence="3">
    <name type="scientific">Schizophyllum commune (strain H4-8 / FGSC 9210)</name>
    <name type="common">Split gill fungus</name>
    <dbReference type="NCBI Taxonomy" id="578458"/>
    <lineage>
        <taxon>Eukaryota</taxon>
        <taxon>Fungi</taxon>
        <taxon>Dikarya</taxon>
        <taxon>Basidiomycota</taxon>
        <taxon>Agaricomycotina</taxon>
        <taxon>Agaricomycetes</taxon>
        <taxon>Agaricomycetidae</taxon>
        <taxon>Agaricales</taxon>
        <taxon>Schizophyllaceae</taxon>
        <taxon>Schizophyllum</taxon>
    </lineage>
</organism>
<proteinExistence type="predicted"/>
<dbReference type="Proteomes" id="UP000007431">
    <property type="component" value="Unassembled WGS sequence"/>
</dbReference>
<dbReference type="KEGG" id="scm:SCHCO_01298030"/>
<dbReference type="AlphaFoldDB" id="D8Q5X2"/>
<dbReference type="RefSeq" id="XP_003032385.1">
    <property type="nucleotide sequence ID" value="XM_003032339.1"/>
</dbReference>
<dbReference type="HOGENOM" id="CLU_2528741_0_0_1"/>
<evidence type="ECO:0000313" key="2">
    <source>
        <dbReference type="EMBL" id="EFI97482.1"/>
    </source>
</evidence>
<feature type="region of interest" description="Disordered" evidence="1">
    <location>
        <begin position="65"/>
        <end position="84"/>
    </location>
</feature>
<protein>
    <submittedName>
        <fullName evidence="2">Expressed protein</fullName>
    </submittedName>
</protein>
<sequence length="84" mass="9438">MPRPTGLSQVYRVTYLRAGNFTARGIREAPSSLAGACQATHLRRGFDETHFSRRLVRSALQPARTSIRRTPPSRERLQLGTWGS</sequence>
<evidence type="ECO:0000313" key="3">
    <source>
        <dbReference type="Proteomes" id="UP000007431"/>
    </source>
</evidence>
<name>D8Q5X2_SCHCM</name>
<accession>D8Q5X2</accession>
<dbReference type="EMBL" id="GL377306">
    <property type="protein sequence ID" value="EFI97482.1"/>
    <property type="molecule type" value="Genomic_DNA"/>
</dbReference>
<dbReference type="InParanoid" id="D8Q5X2"/>
<gene>
    <name evidence="2" type="ORF">SCHCODRAFT_11307</name>
</gene>